<dbReference type="AlphaFoldDB" id="A0A9W6FAY5"/>
<dbReference type="GO" id="GO:0016020">
    <property type="term" value="C:membrane"/>
    <property type="evidence" value="ECO:0007669"/>
    <property type="project" value="InterPro"/>
</dbReference>
<name>A0A9W6FAY5_9CHLO</name>
<evidence type="ECO:0000313" key="4">
    <source>
        <dbReference type="Proteomes" id="UP001165080"/>
    </source>
</evidence>
<feature type="transmembrane region" description="Helical" evidence="1">
    <location>
        <begin position="297"/>
        <end position="317"/>
    </location>
</feature>
<dbReference type="InterPro" id="IPR004691">
    <property type="entry name" value="Mal/Na_symporter_MadM"/>
</dbReference>
<keyword evidence="4" id="KW-1185">Reference proteome</keyword>
<feature type="transmembrane region" description="Helical" evidence="1">
    <location>
        <begin position="93"/>
        <end position="116"/>
    </location>
</feature>
<dbReference type="Proteomes" id="UP001165080">
    <property type="component" value="Unassembled WGS sequence"/>
</dbReference>
<keyword evidence="1" id="KW-1133">Transmembrane helix</keyword>
<feature type="transmembrane region" description="Helical" evidence="1">
    <location>
        <begin position="7"/>
        <end position="27"/>
    </location>
</feature>
<keyword evidence="1" id="KW-0812">Transmembrane</keyword>
<feature type="transmembrane region" description="Helical" evidence="1">
    <location>
        <begin position="235"/>
        <end position="257"/>
    </location>
</feature>
<dbReference type="NCBIfam" id="TIGR00807">
    <property type="entry name" value="malonate_madL"/>
    <property type="match status" value="1"/>
</dbReference>
<dbReference type="GO" id="GO:0044668">
    <property type="term" value="F:sodium:malonate symporter activity"/>
    <property type="evidence" value="ECO:0007669"/>
    <property type="project" value="InterPro"/>
</dbReference>
<accession>A0A9W6FAY5</accession>
<dbReference type="InterPro" id="IPR018402">
    <property type="entry name" value="Mal/Na_symporter_MadM_N"/>
</dbReference>
<reference evidence="3 4" key="1">
    <citation type="journal article" date="2023" name="Commun. Biol.">
        <title>Reorganization of the ancestral sex-determining regions during the evolution of trioecy in Pleodorina starrii.</title>
        <authorList>
            <person name="Takahashi K."/>
            <person name="Suzuki S."/>
            <person name="Kawai-Toyooka H."/>
            <person name="Yamamoto K."/>
            <person name="Hamaji T."/>
            <person name="Ootsuki R."/>
            <person name="Yamaguchi H."/>
            <person name="Kawachi M."/>
            <person name="Higashiyama T."/>
            <person name="Nozaki H."/>
        </authorList>
    </citation>
    <scope>NUCLEOTIDE SEQUENCE [LARGE SCALE GENOMIC DNA]</scope>
    <source>
        <strain evidence="3 4">NIES-4479</strain>
    </source>
</reference>
<organism evidence="3 4">
    <name type="scientific">Pleodorina starrii</name>
    <dbReference type="NCBI Taxonomy" id="330485"/>
    <lineage>
        <taxon>Eukaryota</taxon>
        <taxon>Viridiplantae</taxon>
        <taxon>Chlorophyta</taxon>
        <taxon>core chlorophytes</taxon>
        <taxon>Chlorophyceae</taxon>
        <taxon>CS clade</taxon>
        <taxon>Chlamydomonadales</taxon>
        <taxon>Volvocaceae</taxon>
        <taxon>Pleodorina</taxon>
    </lineage>
</organism>
<feature type="transmembrane region" description="Helical" evidence="1">
    <location>
        <begin position="329"/>
        <end position="351"/>
    </location>
</feature>
<evidence type="ECO:0000313" key="3">
    <source>
        <dbReference type="EMBL" id="GLC62161.1"/>
    </source>
</evidence>
<feature type="transmembrane region" description="Helical" evidence="1">
    <location>
        <begin position="33"/>
        <end position="51"/>
    </location>
</feature>
<dbReference type="EMBL" id="BRXU01000058">
    <property type="protein sequence ID" value="GLC62161.1"/>
    <property type="molecule type" value="Genomic_DNA"/>
</dbReference>
<feature type="transmembrane region" description="Helical" evidence="1">
    <location>
        <begin position="137"/>
        <end position="159"/>
    </location>
</feature>
<dbReference type="NCBIfam" id="TIGR00808">
    <property type="entry name" value="malonate_madM"/>
    <property type="match status" value="1"/>
</dbReference>
<feature type="domain" description="Malonate/sodium symporter MadM subunit N-terminal" evidence="2">
    <location>
        <begin position="126"/>
        <end position="350"/>
    </location>
</feature>
<proteinExistence type="predicted"/>
<comment type="caution">
    <text evidence="3">The sequence shown here is derived from an EMBL/GenBank/DDBJ whole genome shotgun (WGS) entry which is preliminary data.</text>
</comment>
<feature type="transmembrane region" description="Helical" evidence="1">
    <location>
        <begin position="205"/>
        <end position="229"/>
    </location>
</feature>
<feature type="transmembrane region" description="Helical" evidence="1">
    <location>
        <begin position="171"/>
        <end position="193"/>
    </location>
</feature>
<feature type="transmembrane region" description="Helical" evidence="1">
    <location>
        <begin position="63"/>
        <end position="81"/>
    </location>
</feature>
<dbReference type="InterPro" id="IPR004690">
    <property type="entry name" value="Maln_transptMadL"/>
</dbReference>
<dbReference type="Pfam" id="PF03817">
    <property type="entry name" value="MadL"/>
    <property type="match status" value="1"/>
</dbReference>
<evidence type="ECO:0000256" key="1">
    <source>
        <dbReference type="SAM" id="Phobius"/>
    </source>
</evidence>
<gene>
    <name evidence="3" type="primary">PLESTB003168</name>
    <name evidence="3" type="ORF">PLESTB_001847100</name>
</gene>
<keyword evidence="1" id="KW-0472">Membrane</keyword>
<evidence type="ECO:0000259" key="2">
    <source>
        <dbReference type="Pfam" id="PF03818"/>
    </source>
</evidence>
<sequence>MIIYGVAALAACHLAGVILGDLLGVILGVQSNVGGVGFAMLLLIVSTDWLRRTGRLPQLSEQGILFWSAMYIPIVVAMAAQQNVVAALAGGPIAIIAGVGATIACVALVPVVARIGGQDAPLPPLMAQELSDRLSAGRLHGSAVAIIIGLVLAWLGGLATGGSKGLADVPLFAGIGLMGGAMLRDLAIVSTAYGVDIREIRKAGAAGVVSLALGIFVSFAVGALVAAAFGYTDAVSMATIGGGAATYIVGPVTGTALGASSEVIALSVAAGLLKAVLVMIGTPFVAPLIGLNNPKSAMAYGGLMGTTSGVAGGLAATDKRLVPYGAMTATFYTGLGCLMGPSVIYLMLLAVTGS</sequence>
<feature type="transmembrane region" description="Helical" evidence="1">
    <location>
        <begin position="264"/>
        <end position="285"/>
    </location>
</feature>
<dbReference type="Pfam" id="PF03818">
    <property type="entry name" value="MadM"/>
    <property type="match status" value="1"/>
</dbReference>
<protein>
    <recommendedName>
        <fullName evidence="2">Malonate/sodium symporter MadM subunit N-terminal domain-containing protein</fullName>
    </recommendedName>
</protein>